<organism evidence="2 3">
    <name type="scientific">Chitinophaga defluvii</name>
    <dbReference type="NCBI Taxonomy" id="3163343"/>
    <lineage>
        <taxon>Bacteria</taxon>
        <taxon>Pseudomonadati</taxon>
        <taxon>Bacteroidota</taxon>
        <taxon>Chitinophagia</taxon>
        <taxon>Chitinophagales</taxon>
        <taxon>Chitinophagaceae</taxon>
        <taxon>Chitinophaga</taxon>
    </lineage>
</organism>
<dbReference type="InterPro" id="IPR036388">
    <property type="entry name" value="WH-like_DNA-bd_sf"/>
</dbReference>
<evidence type="ECO:0000313" key="2">
    <source>
        <dbReference type="EMBL" id="MET6999323.1"/>
    </source>
</evidence>
<dbReference type="PANTHER" id="PTHR33164:SF57">
    <property type="entry name" value="MARR-FAMILY TRANSCRIPTIONAL REGULATOR"/>
    <property type="match status" value="1"/>
</dbReference>
<dbReference type="InterPro" id="IPR036390">
    <property type="entry name" value="WH_DNA-bd_sf"/>
</dbReference>
<dbReference type="EMBL" id="JBEXAC010000002">
    <property type="protein sequence ID" value="MET6999323.1"/>
    <property type="molecule type" value="Genomic_DNA"/>
</dbReference>
<dbReference type="InterPro" id="IPR039422">
    <property type="entry name" value="MarR/SlyA-like"/>
</dbReference>
<evidence type="ECO:0000259" key="1">
    <source>
        <dbReference type="PROSITE" id="PS50995"/>
    </source>
</evidence>
<dbReference type="PROSITE" id="PS50995">
    <property type="entry name" value="HTH_MARR_2"/>
    <property type="match status" value="1"/>
</dbReference>
<feature type="domain" description="HTH marR-type" evidence="1">
    <location>
        <begin position="9"/>
        <end position="146"/>
    </location>
</feature>
<proteinExistence type="predicted"/>
<dbReference type="PRINTS" id="PR00598">
    <property type="entry name" value="HTHMARR"/>
</dbReference>
<protein>
    <submittedName>
        <fullName evidence="2">MarR family transcriptional regulator</fullName>
    </submittedName>
</protein>
<dbReference type="PANTHER" id="PTHR33164">
    <property type="entry name" value="TRANSCRIPTIONAL REGULATOR, MARR FAMILY"/>
    <property type="match status" value="1"/>
</dbReference>
<dbReference type="Pfam" id="PF01047">
    <property type="entry name" value="MarR"/>
    <property type="match status" value="1"/>
</dbReference>
<dbReference type="SMART" id="SM00347">
    <property type="entry name" value="HTH_MARR"/>
    <property type="match status" value="1"/>
</dbReference>
<name>A0ABV2T8J1_9BACT</name>
<reference evidence="2 3" key="1">
    <citation type="submission" date="2024-06" db="EMBL/GenBank/DDBJ databases">
        <title>Chitinophaga defluvii sp. nov., isolated from municipal sewage.</title>
        <authorList>
            <person name="Zhang L."/>
        </authorList>
    </citation>
    <scope>NUCLEOTIDE SEQUENCE [LARGE SCALE GENOMIC DNA]</scope>
    <source>
        <strain evidence="2 3">H8</strain>
    </source>
</reference>
<comment type="caution">
    <text evidence="2">The sequence shown here is derived from an EMBL/GenBank/DDBJ whole genome shotgun (WGS) entry which is preliminary data.</text>
</comment>
<sequence>MSLINELEELALATRLKRLGERLSQDVSKIYKESALDFEAKWYLVLELLSREKVMGITEISESLQISHPAVVQFVDQLLANGLIKTAVDNKDARRRLISLTPAGKQMHKRIGPILTVIKEENKKWLAEASADLLQILSELEKSLDERSMFKRIKIGLLERSDS</sequence>
<accession>A0ABV2T8J1</accession>
<dbReference type="SUPFAM" id="SSF46785">
    <property type="entry name" value="Winged helix' DNA-binding domain"/>
    <property type="match status" value="1"/>
</dbReference>
<dbReference type="Proteomes" id="UP001549749">
    <property type="component" value="Unassembled WGS sequence"/>
</dbReference>
<keyword evidence="3" id="KW-1185">Reference proteome</keyword>
<dbReference type="InterPro" id="IPR000835">
    <property type="entry name" value="HTH_MarR-typ"/>
</dbReference>
<gene>
    <name evidence="2" type="ORF">ABR189_18185</name>
</gene>
<dbReference type="RefSeq" id="WP_354661891.1">
    <property type="nucleotide sequence ID" value="NZ_JBEXAC010000002.1"/>
</dbReference>
<evidence type="ECO:0000313" key="3">
    <source>
        <dbReference type="Proteomes" id="UP001549749"/>
    </source>
</evidence>
<dbReference type="Gene3D" id="1.10.10.10">
    <property type="entry name" value="Winged helix-like DNA-binding domain superfamily/Winged helix DNA-binding domain"/>
    <property type="match status" value="1"/>
</dbReference>